<feature type="domain" description="Phosphoribosyltransferase" evidence="12">
    <location>
        <begin position="46"/>
        <end position="149"/>
    </location>
</feature>
<dbReference type="NCBIfam" id="TIGR01090">
    <property type="entry name" value="apt"/>
    <property type="match status" value="1"/>
</dbReference>
<dbReference type="GO" id="GO:0002055">
    <property type="term" value="F:adenine binding"/>
    <property type="evidence" value="ECO:0007669"/>
    <property type="project" value="TreeGrafter"/>
</dbReference>
<evidence type="ECO:0000313" key="14">
    <source>
        <dbReference type="Proteomes" id="UP000078090"/>
    </source>
</evidence>
<dbReference type="GO" id="GO:0016208">
    <property type="term" value="F:AMP binding"/>
    <property type="evidence" value="ECO:0007669"/>
    <property type="project" value="TreeGrafter"/>
</dbReference>
<dbReference type="GO" id="GO:0003999">
    <property type="term" value="F:adenine phosphoribosyltransferase activity"/>
    <property type="evidence" value="ECO:0007669"/>
    <property type="project" value="UniProtKB-UniRule"/>
</dbReference>
<dbReference type="GO" id="GO:0006166">
    <property type="term" value="P:purine ribonucleoside salvage"/>
    <property type="evidence" value="ECO:0007669"/>
    <property type="project" value="UniProtKB-UniRule"/>
</dbReference>
<dbReference type="InterPro" id="IPR029057">
    <property type="entry name" value="PRTase-like"/>
</dbReference>
<evidence type="ECO:0000256" key="5">
    <source>
        <dbReference type="ARBA" id="ARBA00008391"/>
    </source>
</evidence>
<dbReference type="CDD" id="cd06223">
    <property type="entry name" value="PRTases_typeI"/>
    <property type="match status" value="1"/>
</dbReference>
<evidence type="ECO:0000256" key="11">
    <source>
        <dbReference type="HAMAP-Rule" id="MF_00004"/>
    </source>
</evidence>
<proteinExistence type="inferred from homology"/>
<dbReference type="RefSeq" id="WP_064010504.1">
    <property type="nucleotide sequence ID" value="NZ_LUUG01000118.1"/>
</dbReference>
<dbReference type="SUPFAM" id="SSF53271">
    <property type="entry name" value="PRTase-like"/>
    <property type="match status" value="1"/>
</dbReference>
<dbReference type="InterPro" id="IPR005764">
    <property type="entry name" value="Ade_phspho_trans"/>
</dbReference>
<evidence type="ECO:0000256" key="9">
    <source>
        <dbReference type="ARBA" id="ARBA00022679"/>
    </source>
</evidence>
<dbReference type="NCBIfam" id="NF002634">
    <property type="entry name" value="PRK02304.1-3"/>
    <property type="match status" value="1"/>
</dbReference>
<reference evidence="13 14" key="1">
    <citation type="submission" date="2016-03" db="EMBL/GenBank/DDBJ databases">
        <authorList>
            <person name="Ploux O."/>
        </authorList>
    </citation>
    <scope>NUCLEOTIDE SEQUENCE [LARGE SCALE GENOMIC DNA]</scope>
    <source>
        <strain evidence="13 14">R-45363</strain>
    </source>
</reference>
<dbReference type="GO" id="GO:0044209">
    <property type="term" value="P:AMP salvage"/>
    <property type="evidence" value="ECO:0007669"/>
    <property type="project" value="UniProtKB-UniRule"/>
</dbReference>
<comment type="pathway">
    <text evidence="4 11">Purine metabolism; AMP biosynthesis via salvage pathway; AMP from adenine: step 1/1.</text>
</comment>
<keyword evidence="8 11" id="KW-0328">Glycosyltransferase</keyword>
<dbReference type="Pfam" id="PF00156">
    <property type="entry name" value="Pribosyltran"/>
    <property type="match status" value="1"/>
</dbReference>
<dbReference type="AlphaFoldDB" id="A0A177LWZ9"/>
<dbReference type="FunFam" id="3.40.50.2020:FF:000021">
    <property type="entry name" value="Adenine phosphoribosyltransferase"/>
    <property type="match status" value="1"/>
</dbReference>
<evidence type="ECO:0000256" key="2">
    <source>
        <dbReference type="ARBA" id="ARBA00003968"/>
    </source>
</evidence>
<comment type="subunit">
    <text evidence="11">Homodimer.</text>
</comment>
<dbReference type="GO" id="GO:0006168">
    <property type="term" value="P:adenine salvage"/>
    <property type="evidence" value="ECO:0007669"/>
    <property type="project" value="InterPro"/>
</dbReference>
<dbReference type="OrthoDB" id="9803963at2"/>
<dbReference type="UniPathway" id="UPA00588">
    <property type="reaction ID" value="UER00646"/>
</dbReference>
<evidence type="ECO:0000256" key="10">
    <source>
        <dbReference type="ARBA" id="ARBA00022726"/>
    </source>
</evidence>
<name>A0A177LWZ9_METMH</name>
<comment type="function">
    <text evidence="2 11">Catalyzes a salvage reaction resulting in the formation of AMP, that is energically less costly than de novo synthesis.</text>
</comment>
<gene>
    <name evidence="11" type="primary">apt</name>
    <name evidence="13" type="ORF">A1332_21390</name>
</gene>
<sequence>MDRLRNKIRDIPDFPKPGIIFKDITPLVKDPATLRLAVHQLLHPFLGRDITAVAGMEARGFIFGSLVAWELGIPFIPLRKPGKLPYDVQSVSYDLEYGSAELEVHIDAVDSNDKVLLIDDLLATGGTAKASCELIEKLGATVVACAFVVELDFLQGREKLGNYEVHSLLHY</sequence>
<evidence type="ECO:0000256" key="4">
    <source>
        <dbReference type="ARBA" id="ARBA00004659"/>
    </source>
</evidence>
<comment type="catalytic activity">
    <reaction evidence="1 11">
        <text>AMP + diphosphate = 5-phospho-alpha-D-ribose 1-diphosphate + adenine</text>
        <dbReference type="Rhea" id="RHEA:16609"/>
        <dbReference type="ChEBI" id="CHEBI:16708"/>
        <dbReference type="ChEBI" id="CHEBI:33019"/>
        <dbReference type="ChEBI" id="CHEBI:58017"/>
        <dbReference type="ChEBI" id="CHEBI:456215"/>
        <dbReference type="EC" id="2.4.2.7"/>
    </reaction>
</comment>
<dbReference type="Proteomes" id="UP000078090">
    <property type="component" value="Unassembled WGS sequence"/>
</dbReference>
<dbReference type="Gene3D" id="3.40.50.2020">
    <property type="match status" value="1"/>
</dbReference>
<protein>
    <recommendedName>
        <fullName evidence="6 11">Adenine phosphoribosyltransferase</fullName>
        <shortName evidence="11">APRT</shortName>
        <ecNumber evidence="6 11">2.4.2.7</ecNumber>
    </recommendedName>
</protein>
<dbReference type="NCBIfam" id="NF002636">
    <property type="entry name" value="PRK02304.1-5"/>
    <property type="match status" value="1"/>
</dbReference>
<keyword evidence="9 11" id="KW-0808">Transferase</keyword>
<evidence type="ECO:0000259" key="12">
    <source>
        <dbReference type="Pfam" id="PF00156"/>
    </source>
</evidence>
<dbReference type="GO" id="GO:0005737">
    <property type="term" value="C:cytoplasm"/>
    <property type="evidence" value="ECO:0007669"/>
    <property type="project" value="UniProtKB-SubCell"/>
</dbReference>
<organism evidence="13 14">
    <name type="scientific">Methylomonas methanica</name>
    <dbReference type="NCBI Taxonomy" id="421"/>
    <lineage>
        <taxon>Bacteria</taxon>
        <taxon>Pseudomonadati</taxon>
        <taxon>Pseudomonadota</taxon>
        <taxon>Gammaproteobacteria</taxon>
        <taxon>Methylococcales</taxon>
        <taxon>Methylococcaceae</taxon>
        <taxon>Methylomonas</taxon>
    </lineage>
</organism>
<keyword evidence="10 11" id="KW-0660">Purine salvage</keyword>
<dbReference type="EMBL" id="LUUG01000118">
    <property type="protein sequence ID" value="OAH97554.1"/>
    <property type="molecule type" value="Genomic_DNA"/>
</dbReference>
<evidence type="ECO:0000256" key="7">
    <source>
        <dbReference type="ARBA" id="ARBA00022490"/>
    </source>
</evidence>
<comment type="caution">
    <text evidence="13">The sequence shown here is derived from an EMBL/GenBank/DDBJ whole genome shotgun (WGS) entry which is preliminary data.</text>
</comment>
<comment type="similarity">
    <text evidence="5 11">Belongs to the purine/pyrimidine phosphoribosyltransferase family.</text>
</comment>
<dbReference type="EC" id="2.4.2.7" evidence="6 11"/>
<evidence type="ECO:0000256" key="6">
    <source>
        <dbReference type="ARBA" id="ARBA00011893"/>
    </source>
</evidence>
<keyword evidence="7 11" id="KW-0963">Cytoplasm</keyword>
<dbReference type="HAMAP" id="MF_00004">
    <property type="entry name" value="Aden_phosphoribosyltr"/>
    <property type="match status" value="1"/>
</dbReference>
<comment type="subcellular location">
    <subcellularLocation>
        <location evidence="3 11">Cytoplasm</location>
    </subcellularLocation>
</comment>
<dbReference type="InterPro" id="IPR000836">
    <property type="entry name" value="PRTase_dom"/>
</dbReference>
<dbReference type="PANTHER" id="PTHR32315">
    <property type="entry name" value="ADENINE PHOSPHORIBOSYLTRANSFERASE"/>
    <property type="match status" value="1"/>
</dbReference>
<accession>A0A177LWZ9</accession>
<evidence type="ECO:0000256" key="3">
    <source>
        <dbReference type="ARBA" id="ARBA00004496"/>
    </source>
</evidence>
<dbReference type="InterPro" id="IPR050054">
    <property type="entry name" value="UPRTase/APRTase"/>
</dbReference>
<evidence type="ECO:0000256" key="1">
    <source>
        <dbReference type="ARBA" id="ARBA00000868"/>
    </source>
</evidence>
<evidence type="ECO:0000256" key="8">
    <source>
        <dbReference type="ARBA" id="ARBA00022676"/>
    </source>
</evidence>
<evidence type="ECO:0000313" key="13">
    <source>
        <dbReference type="EMBL" id="OAH97554.1"/>
    </source>
</evidence>
<dbReference type="PANTHER" id="PTHR32315:SF3">
    <property type="entry name" value="ADENINE PHOSPHORIBOSYLTRANSFERASE"/>
    <property type="match status" value="1"/>
</dbReference>